<sequence length="222" mass="25396">MIRPLIILVLAGTLTFSISALNKEEQLWKSKVVSAYGERAGKRVVAWRNAVSDASGKSELEQLKLINDFFNQFMYVDDIYLWGKKDYWATPMEFVGVGAGDCEDFTIAKYFSLLELGIDEKKLRLIYGKAVEYNQFHMVVAYYPTPNSIPLVLDNLDFRILPASQRPDIVPIYSFNGDHLWLAKESIQGKVAGKSSRLSLWNQVRERQKKLVLNQPLINLDE</sequence>
<dbReference type="OrthoDB" id="5401788at2"/>
<dbReference type="RefSeq" id="WP_141346622.1">
    <property type="nucleotide sequence ID" value="NZ_BJLF01000016.1"/>
</dbReference>
<accession>A0A4Y3HZZ9</accession>
<dbReference type="EMBL" id="BJLF01000016">
    <property type="protein sequence ID" value="GEA52172.1"/>
    <property type="molecule type" value="Genomic_DNA"/>
</dbReference>
<dbReference type="PANTHER" id="PTHR39327">
    <property type="match status" value="1"/>
</dbReference>
<dbReference type="PANTHER" id="PTHR39327:SF1">
    <property type="entry name" value="BLR5470 PROTEIN"/>
    <property type="match status" value="1"/>
</dbReference>
<reference evidence="1 2" key="1">
    <citation type="submission" date="2019-06" db="EMBL/GenBank/DDBJ databases">
        <title>Whole genome shotgun sequence of Vibrio inusitatus NBRC 102082.</title>
        <authorList>
            <person name="Hosoyama A."/>
            <person name="Uohara A."/>
            <person name="Ohji S."/>
            <person name="Ichikawa N."/>
        </authorList>
    </citation>
    <scope>NUCLEOTIDE SEQUENCE [LARGE SCALE GENOMIC DNA]</scope>
    <source>
        <strain evidence="1 2">NBRC 102082</strain>
    </source>
</reference>
<evidence type="ECO:0000313" key="1">
    <source>
        <dbReference type="EMBL" id="GEA52172.1"/>
    </source>
</evidence>
<dbReference type="InterPro" id="IPR010319">
    <property type="entry name" value="Transglutaminase-like_Cys_pept"/>
</dbReference>
<keyword evidence="1" id="KW-0548">Nucleotidyltransferase</keyword>
<proteinExistence type="predicted"/>
<organism evidence="1 2">
    <name type="scientific">Vibrio inusitatus NBRC 102082</name>
    <dbReference type="NCBI Taxonomy" id="1219070"/>
    <lineage>
        <taxon>Bacteria</taxon>
        <taxon>Pseudomonadati</taxon>
        <taxon>Pseudomonadota</taxon>
        <taxon>Gammaproteobacteria</taxon>
        <taxon>Vibrionales</taxon>
        <taxon>Vibrionaceae</taxon>
        <taxon>Vibrio</taxon>
    </lineage>
</organism>
<keyword evidence="2" id="KW-1185">Reference proteome</keyword>
<dbReference type="AlphaFoldDB" id="A0A4Y3HZZ9"/>
<dbReference type="Gene3D" id="3.10.620.30">
    <property type="match status" value="1"/>
</dbReference>
<dbReference type="Pfam" id="PF06035">
    <property type="entry name" value="Peptidase_C93"/>
    <property type="match status" value="1"/>
</dbReference>
<evidence type="ECO:0000313" key="2">
    <source>
        <dbReference type="Proteomes" id="UP000318717"/>
    </source>
</evidence>
<dbReference type="Proteomes" id="UP000318717">
    <property type="component" value="Unassembled WGS sequence"/>
</dbReference>
<gene>
    <name evidence="1" type="ORF">VIN01S_29760</name>
</gene>
<name>A0A4Y3HZZ9_9VIBR</name>
<comment type="caution">
    <text evidence="1">The sequence shown here is derived from an EMBL/GenBank/DDBJ whole genome shotgun (WGS) entry which is preliminary data.</text>
</comment>
<protein>
    <submittedName>
        <fullName evidence="1">Sulfate adenylyltransferase</fullName>
    </submittedName>
</protein>
<dbReference type="GO" id="GO:0016779">
    <property type="term" value="F:nucleotidyltransferase activity"/>
    <property type="evidence" value="ECO:0007669"/>
    <property type="project" value="UniProtKB-KW"/>
</dbReference>
<keyword evidence="1" id="KW-0808">Transferase</keyword>